<organism evidence="2 3">
    <name type="scientific">Anabaenopsis arnoldii</name>
    <dbReference type="NCBI Taxonomy" id="2152938"/>
    <lineage>
        <taxon>Bacteria</taxon>
        <taxon>Bacillati</taxon>
        <taxon>Cyanobacteriota</taxon>
        <taxon>Cyanophyceae</taxon>
        <taxon>Nostocales</taxon>
        <taxon>Nodulariaceae</taxon>
        <taxon>Anabaenopsis</taxon>
    </lineage>
</organism>
<protein>
    <recommendedName>
        <fullName evidence="4">DUF5658 domain-containing protein</fullName>
    </recommendedName>
</protein>
<keyword evidence="1" id="KW-0472">Membrane</keyword>
<name>A0ABT5AQR4_9CYAN</name>
<evidence type="ECO:0000313" key="2">
    <source>
        <dbReference type="EMBL" id="MDB9539068.1"/>
    </source>
</evidence>
<feature type="transmembrane region" description="Helical" evidence="1">
    <location>
        <begin position="47"/>
        <end position="68"/>
    </location>
</feature>
<dbReference type="Proteomes" id="UP001212499">
    <property type="component" value="Unassembled WGS sequence"/>
</dbReference>
<reference evidence="2 3" key="1">
    <citation type="submission" date="2023-01" db="EMBL/GenBank/DDBJ databases">
        <title>Genomes from the Australian National Cyanobacteria Reference Collection.</title>
        <authorList>
            <person name="Willis A."/>
            <person name="Lee E.M.F."/>
        </authorList>
    </citation>
    <scope>NUCLEOTIDE SEQUENCE [LARGE SCALE GENOMIC DNA]</scope>
    <source>
        <strain evidence="2 3">CS-1033</strain>
    </source>
</reference>
<keyword evidence="3" id="KW-1185">Reference proteome</keyword>
<comment type="caution">
    <text evidence="2">The sequence shown here is derived from an EMBL/GenBank/DDBJ whole genome shotgun (WGS) entry which is preliminary data.</text>
</comment>
<dbReference type="EMBL" id="JAQMUH010000067">
    <property type="protein sequence ID" value="MDB9539068.1"/>
    <property type="molecule type" value="Genomic_DNA"/>
</dbReference>
<feature type="transmembrane region" description="Helical" evidence="1">
    <location>
        <begin position="111"/>
        <end position="132"/>
    </location>
</feature>
<feature type="transmembrane region" description="Helical" evidence="1">
    <location>
        <begin position="80"/>
        <end position="99"/>
    </location>
</feature>
<evidence type="ECO:0008006" key="4">
    <source>
        <dbReference type="Google" id="ProtNLM"/>
    </source>
</evidence>
<accession>A0ABT5AQR4</accession>
<dbReference type="RefSeq" id="WP_271731793.1">
    <property type="nucleotide sequence ID" value="NZ_JANQDP010000067.1"/>
</dbReference>
<sequence>MDNFNQKQPLSIWSPVLIVMSAFTLLDILTTIFGMFSGVASNPLIKILASIFLSAFIFCVIYCTRIIFDLEGQSIKKTALIAALAVCILIDGWTSYEGIHSFIKPQNEDYFGWMLLMLLVIGCAGSPILLSYRTEIKSKLE</sequence>
<keyword evidence="1" id="KW-0812">Transmembrane</keyword>
<proteinExistence type="predicted"/>
<feature type="transmembrane region" description="Helical" evidence="1">
    <location>
        <begin position="12"/>
        <end position="35"/>
    </location>
</feature>
<gene>
    <name evidence="2" type="ORF">PN457_05225</name>
</gene>
<evidence type="ECO:0000313" key="3">
    <source>
        <dbReference type="Proteomes" id="UP001212499"/>
    </source>
</evidence>
<keyword evidence="1" id="KW-1133">Transmembrane helix</keyword>
<evidence type="ECO:0000256" key="1">
    <source>
        <dbReference type="SAM" id="Phobius"/>
    </source>
</evidence>